<dbReference type="InterPro" id="IPR003607">
    <property type="entry name" value="HD/PDEase_dom"/>
</dbReference>
<name>A0AAW0B2D0_9AGAR</name>
<proteinExistence type="predicted"/>
<dbReference type="SUPFAM" id="SSF109604">
    <property type="entry name" value="HD-domain/PDEase-like"/>
    <property type="match status" value="1"/>
</dbReference>
<dbReference type="CDD" id="cd00077">
    <property type="entry name" value="HDc"/>
    <property type="match status" value="1"/>
</dbReference>
<evidence type="ECO:0008006" key="3">
    <source>
        <dbReference type="Google" id="ProtNLM"/>
    </source>
</evidence>
<organism evidence="1 2">
    <name type="scientific">Favolaschia claudopus</name>
    <dbReference type="NCBI Taxonomy" id="2862362"/>
    <lineage>
        <taxon>Eukaryota</taxon>
        <taxon>Fungi</taxon>
        <taxon>Dikarya</taxon>
        <taxon>Basidiomycota</taxon>
        <taxon>Agaricomycotina</taxon>
        <taxon>Agaricomycetes</taxon>
        <taxon>Agaricomycetidae</taxon>
        <taxon>Agaricales</taxon>
        <taxon>Marasmiineae</taxon>
        <taxon>Mycenaceae</taxon>
        <taxon>Favolaschia</taxon>
    </lineage>
</organism>
<evidence type="ECO:0000313" key="1">
    <source>
        <dbReference type="EMBL" id="KAK7019971.1"/>
    </source>
</evidence>
<dbReference type="PANTHER" id="PTHR35569">
    <property type="entry name" value="CYANAMIDE HYDRATASE DDI2-RELATED"/>
    <property type="match status" value="1"/>
</dbReference>
<sequence>MPFPASFDAFVPSNLPDFFTLAKVKPDYVSFETLRAVPLDEEHILSKDYAKKITIPAGYLHSLRVYYFALAILYNGFSSATPGVPQLTFVELNRRLYHTCILHDLGWTKALEGLAHPTAAMTFEFHGGFLAYEHLRKIAPDLTSSQISDIVQSIMLHTSQWPSGQSSIVKSLLSVAAIFDIGGYDGQGAGSFDFLIHRKTVQEIEKEFPRGNFVAESSEILGREFEKKPDCLLGHFPGGSEAFLQIVRKEPIVPVDE</sequence>
<dbReference type="AlphaFoldDB" id="A0AAW0B2D0"/>
<accession>A0AAW0B2D0</accession>
<dbReference type="PANTHER" id="PTHR35569:SF1">
    <property type="entry name" value="CYANAMIDE HYDRATASE DDI2-RELATED"/>
    <property type="match status" value="1"/>
</dbReference>
<protein>
    <recommendedName>
        <fullName evidence="3">HD domain-containing protein</fullName>
    </recommendedName>
</protein>
<gene>
    <name evidence="1" type="ORF">R3P38DRAFT_2782333</name>
</gene>
<evidence type="ECO:0000313" key="2">
    <source>
        <dbReference type="Proteomes" id="UP001362999"/>
    </source>
</evidence>
<reference evidence="1 2" key="1">
    <citation type="journal article" date="2024" name="J Genomics">
        <title>Draft genome sequencing and assembly of Favolaschia claudopus CIRM-BRFM 2984 isolated from oak limbs.</title>
        <authorList>
            <person name="Navarro D."/>
            <person name="Drula E."/>
            <person name="Chaduli D."/>
            <person name="Cazenave R."/>
            <person name="Ahrendt S."/>
            <person name="Wang J."/>
            <person name="Lipzen A."/>
            <person name="Daum C."/>
            <person name="Barry K."/>
            <person name="Grigoriev I.V."/>
            <person name="Favel A."/>
            <person name="Rosso M.N."/>
            <person name="Martin F."/>
        </authorList>
    </citation>
    <scope>NUCLEOTIDE SEQUENCE [LARGE SCALE GENOMIC DNA]</scope>
    <source>
        <strain evidence="1 2">CIRM-BRFM 2984</strain>
    </source>
</reference>
<dbReference type="Proteomes" id="UP001362999">
    <property type="component" value="Unassembled WGS sequence"/>
</dbReference>
<keyword evidence="2" id="KW-1185">Reference proteome</keyword>
<dbReference type="EMBL" id="JAWWNJ010000042">
    <property type="protein sequence ID" value="KAK7019971.1"/>
    <property type="molecule type" value="Genomic_DNA"/>
</dbReference>
<comment type="caution">
    <text evidence="1">The sequence shown here is derived from an EMBL/GenBank/DDBJ whole genome shotgun (WGS) entry which is preliminary data.</text>
</comment>